<proteinExistence type="predicted"/>
<organism evidence="2 3">
    <name type="scientific">Clostridium beijerinckii</name>
    <name type="common">Clostridium MP</name>
    <dbReference type="NCBI Taxonomy" id="1520"/>
    <lineage>
        <taxon>Bacteria</taxon>
        <taxon>Bacillati</taxon>
        <taxon>Bacillota</taxon>
        <taxon>Clostridia</taxon>
        <taxon>Eubacteriales</taxon>
        <taxon>Clostridiaceae</taxon>
        <taxon>Clostridium</taxon>
    </lineage>
</organism>
<dbReference type="Pfam" id="PF01381">
    <property type="entry name" value="HTH_3"/>
    <property type="match status" value="1"/>
</dbReference>
<dbReference type="SMART" id="SM00530">
    <property type="entry name" value="HTH_XRE"/>
    <property type="match status" value="1"/>
</dbReference>
<name>A0AAW3W813_CLOBE</name>
<protein>
    <submittedName>
        <fullName evidence="2">Helix-turn-helix transcriptional regulator</fullName>
    </submittedName>
</protein>
<dbReference type="InterPro" id="IPR001387">
    <property type="entry name" value="Cro/C1-type_HTH"/>
</dbReference>
<dbReference type="CDD" id="cd00093">
    <property type="entry name" value="HTH_XRE"/>
    <property type="match status" value="1"/>
</dbReference>
<dbReference type="Proteomes" id="UP001194098">
    <property type="component" value="Unassembled WGS sequence"/>
</dbReference>
<evidence type="ECO:0000313" key="2">
    <source>
        <dbReference type="EMBL" id="MBC2474648.1"/>
    </source>
</evidence>
<dbReference type="PROSITE" id="PS50943">
    <property type="entry name" value="HTH_CROC1"/>
    <property type="match status" value="1"/>
</dbReference>
<reference evidence="2" key="2">
    <citation type="journal article" date="2022" name="Nat. Biotechnol.">
        <title>Carbon-negative production of acetone and isopropanol by gas fermentation at industrial pilot scale.</title>
        <authorList>
            <person name="Liew F.E."/>
            <person name="Nogle R."/>
            <person name="Abdalla T."/>
            <person name="Rasor B.J."/>
            <person name="Canter C."/>
            <person name="Jensen R.O."/>
            <person name="Wang L."/>
            <person name="Strutz J."/>
            <person name="Chirania P."/>
            <person name="De Tissera S."/>
            <person name="Mueller A.P."/>
            <person name="Ruan Z."/>
            <person name="Gao A."/>
            <person name="Tran L."/>
            <person name="Engle N.L."/>
            <person name="Bromley J.C."/>
            <person name="Daniell J."/>
            <person name="Conrado R."/>
            <person name="Tschaplinski T.J."/>
            <person name="Giannone R.J."/>
            <person name="Hettich R.L."/>
            <person name="Karim A.S."/>
            <person name="Simpson S.D."/>
            <person name="Brown S.D."/>
            <person name="Leang C."/>
            <person name="Jewett M.C."/>
            <person name="Kopke M."/>
        </authorList>
    </citation>
    <scope>NUCLEOTIDE SEQUENCE</scope>
    <source>
        <strain evidence="2">DJ015</strain>
    </source>
</reference>
<evidence type="ECO:0000313" key="3">
    <source>
        <dbReference type="Proteomes" id="UP001194098"/>
    </source>
</evidence>
<dbReference type="EMBL" id="JABAGV010000015">
    <property type="protein sequence ID" value="MBC2474648.1"/>
    <property type="molecule type" value="Genomic_DNA"/>
</dbReference>
<dbReference type="InterPro" id="IPR010982">
    <property type="entry name" value="Lambda_DNA-bd_dom_sf"/>
</dbReference>
<evidence type="ECO:0000259" key="1">
    <source>
        <dbReference type="PROSITE" id="PS50943"/>
    </source>
</evidence>
<sequence>MGEKYEGLSLGEFLRKLRIDKGKTINSMQNETGISKSYLSKLENNAKDNPSLYILKKLSNYYNIPFQVFQNLCDFNTGLEDGQVKDISELVINMEYLFANMQVDIEFKLLFKNFIILVENIISSKEAGRAEEFKVLELLDELKCKLDKLNRENII</sequence>
<accession>A0AAW3W813</accession>
<dbReference type="SUPFAM" id="SSF47413">
    <property type="entry name" value="lambda repressor-like DNA-binding domains"/>
    <property type="match status" value="1"/>
</dbReference>
<dbReference type="RefSeq" id="WP_171779641.1">
    <property type="nucleotide sequence ID" value="NZ_JABAGV010000015.1"/>
</dbReference>
<gene>
    <name evidence="2" type="ORF">HGI39_08030</name>
</gene>
<feature type="domain" description="HTH cro/C1-type" evidence="1">
    <location>
        <begin position="14"/>
        <end position="69"/>
    </location>
</feature>
<reference evidence="2" key="1">
    <citation type="submission" date="2020-04" db="EMBL/GenBank/DDBJ databases">
        <authorList>
            <person name="Brown S."/>
        </authorList>
    </citation>
    <scope>NUCLEOTIDE SEQUENCE</scope>
    <source>
        <strain evidence="2">DJ015</strain>
    </source>
</reference>
<dbReference type="Gene3D" id="1.10.260.40">
    <property type="entry name" value="lambda repressor-like DNA-binding domains"/>
    <property type="match status" value="1"/>
</dbReference>
<comment type="caution">
    <text evidence="2">The sequence shown here is derived from an EMBL/GenBank/DDBJ whole genome shotgun (WGS) entry which is preliminary data.</text>
</comment>
<dbReference type="AlphaFoldDB" id="A0AAW3W813"/>
<dbReference type="GO" id="GO:0003677">
    <property type="term" value="F:DNA binding"/>
    <property type="evidence" value="ECO:0007669"/>
    <property type="project" value="InterPro"/>
</dbReference>